<dbReference type="Gene3D" id="1.10.1040.10">
    <property type="entry name" value="N-(1-d-carboxylethyl)-l-norvaline Dehydrogenase, domain 2"/>
    <property type="match status" value="1"/>
</dbReference>
<dbReference type="InterPro" id="IPR036291">
    <property type="entry name" value="NAD(P)-bd_dom_sf"/>
</dbReference>
<dbReference type="GO" id="GO:0016054">
    <property type="term" value="P:organic acid catabolic process"/>
    <property type="evidence" value="ECO:0007669"/>
    <property type="project" value="UniProtKB-ARBA"/>
</dbReference>
<dbReference type="EC" id="1.1.1.60" evidence="7"/>
<name>A0A378JU89_9GAMM</name>
<dbReference type="GO" id="GO:0051287">
    <property type="term" value="F:NAD binding"/>
    <property type="evidence" value="ECO:0007669"/>
    <property type="project" value="InterPro"/>
</dbReference>
<dbReference type="Proteomes" id="UP000254040">
    <property type="component" value="Unassembled WGS sequence"/>
</dbReference>
<dbReference type="InterPro" id="IPR029154">
    <property type="entry name" value="HIBADH-like_NADP-bd"/>
</dbReference>
<dbReference type="Gene3D" id="3.40.50.720">
    <property type="entry name" value="NAD(P)-binding Rossmann-like Domain"/>
    <property type="match status" value="1"/>
</dbReference>
<evidence type="ECO:0000256" key="1">
    <source>
        <dbReference type="ARBA" id="ARBA00023002"/>
    </source>
</evidence>
<dbReference type="OrthoDB" id="9786703at2"/>
<dbReference type="InterPro" id="IPR008927">
    <property type="entry name" value="6-PGluconate_DH-like_C_sf"/>
</dbReference>
<protein>
    <submittedName>
        <fullName evidence="7">3-hydroxyisobutyrate dehydrogenase</fullName>
        <ecNumber evidence="7">1.1.1.60</ecNumber>
    </submittedName>
</protein>
<evidence type="ECO:0000313" key="6">
    <source>
        <dbReference type="EMBL" id="KTD37518.1"/>
    </source>
</evidence>
<dbReference type="InterPro" id="IPR051265">
    <property type="entry name" value="HIBADH-related_NP60_sf"/>
</dbReference>
<evidence type="ECO:0000313" key="7">
    <source>
        <dbReference type="EMBL" id="STX61580.1"/>
    </source>
</evidence>
<dbReference type="GO" id="GO:0008679">
    <property type="term" value="F:2-hydroxy-3-oxopropionate reductase activity"/>
    <property type="evidence" value="ECO:0007669"/>
    <property type="project" value="UniProtKB-EC"/>
</dbReference>
<keyword evidence="8" id="KW-1185">Reference proteome</keyword>
<dbReference type="PIRSF" id="PIRSF000103">
    <property type="entry name" value="HIBADH"/>
    <property type="match status" value="1"/>
</dbReference>
<dbReference type="STRING" id="39962.Lmor_0381"/>
<keyword evidence="1 7" id="KW-0560">Oxidoreductase</keyword>
<evidence type="ECO:0000256" key="2">
    <source>
        <dbReference type="ARBA" id="ARBA00023027"/>
    </source>
</evidence>
<evidence type="ECO:0000259" key="5">
    <source>
        <dbReference type="Pfam" id="PF14833"/>
    </source>
</evidence>
<keyword evidence="2" id="KW-0520">NAD</keyword>
<dbReference type="InterPro" id="IPR006115">
    <property type="entry name" value="6PGDH_NADP-bd"/>
</dbReference>
<dbReference type="Proteomes" id="UP000054985">
    <property type="component" value="Unassembled WGS sequence"/>
</dbReference>
<dbReference type="InterPro" id="IPR002204">
    <property type="entry name" value="3-OH-isobutyrate_DH-rel_CS"/>
</dbReference>
<dbReference type="PROSITE" id="PS00895">
    <property type="entry name" value="3_HYDROXYISOBUT_DH"/>
    <property type="match status" value="1"/>
</dbReference>
<accession>A0A378JU89</accession>
<dbReference type="SUPFAM" id="SSF48179">
    <property type="entry name" value="6-phosphogluconate dehydrogenase C-terminal domain-like"/>
    <property type="match status" value="1"/>
</dbReference>
<dbReference type="SUPFAM" id="SSF51735">
    <property type="entry name" value="NAD(P)-binding Rossmann-fold domains"/>
    <property type="match status" value="1"/>
</dbReference>
<dbReference type="InterPro" id="IPR015815">
    <property type="entry name" value="HIBADH-related"/>
</dbReference>
<feature type="domain" description="6-phosphogluconate dehydrogenase NADP-binding" evidence="4">
    <location>
        <begin position="3"/>
        <end position="158"/>
    </location>
</feature>
<dbReference type="Pfam" id="PF14833">
    <property type="entry name" value="NAD_binding_11"/>
    <property type="match status" value="1"/>
</dbReference>
<proteinExistence type="predicted"/>
<reference evidence="6 8" key="1">
    <citation type="submission" date="2015-11" db="EMBL/GenBank/DDBJ databases">
        <title>Genomic analysis of 38 Legionella species identifies large and diverse effector repertoires.</title>
        <authorList>
            <person name="Burstein D."/>
            <person name="Amaro F."/>
            <person name="Zusman T."/>
            <person name="Lifshitz Z."/>
            <person name="Cohen O."/>
            <person name="Gilbert J.A."/>
            <person name="Pupko T."/>
            <person name="Shuman H.A."/>
            <person name="Segal G."/>
        </authorList>
    </citation>
    <scope>NUCLEOTIDE SEQUENCE [LARGE SCALE GENOMIC DNA]</scope>
    <source>
        <strain evidence="6 8">ATCC 43877</strain>
    </source>
</reference>
<dbReference type="GO" id="GO:0050661">
    <property type="term" value="F:NADP binding"/>
    <property type="evidence" value="ECO:0007669"/>
    <property type="project" value="InterPro"/>
</dbReference>
<dbReference type="RefSeq" id="WP_028383161.1">
    <property type="nucleotide sequence ID" value="NZ_CAAAJG010000007.1"/>
</dbReference>
<reference evidence="7 9" key="2">
    <citation type="submission" date="2018-06" db="EMBL/GenBank/DDBJ databases">
        <authorList>
            <consortium name="Pathogen Informatics"/>
            <person name="Doyle S."/>
        </authorList>
    </citation>
    <scope>NUCLEOTIDE SEQUENCE [LARGE SCALE GENOMIC DNA]</scope>
    <source>
        <strain evidence="7 9">NCTC12239</strain>
    </source>
</reference>
<dbReference type="EMBL" id="UGOG01000001">
    <property type="protein sequence ID" value="STX61580.1"/>
    <property type="molecule type" value="Genomic_DNA"/>
</dbReference>
<evidence type="ECO:0000256" key="3">
    <source>
        <dbReference type="PIRSR" id="PIRSR000103-1"/>
    </source>
</evidence>
<organism evidence="7 9">
    <name type="scientific">Legionella moravica</name>
    <dbReference type="NCBI Taxonomy" id="39962"/>
    <lineage>
        <taxon>Bacteria</taxon>
        <taxon>Pseudomonadati</taxon>
        <taxon>Pseudomonadota</taxon>
        <taxon>Gammaproteobacteria</taxon>
        <taxon>Legionellales</taxon>
        <taxon>Legionellaceae</taxon>
        <taxon>Legionella</taxon>
    </lineage>
</organism>
<dbReference type="AlphaFoldDB" id="A0A378JU89"/>
<dbReference type="Pfam" id="PF03446">
    <property type="entry name" value="NAD_binding_2"/>
    <property type="match status" value="1"/>
</dbReference>
<dbReference type="EMBL" id="LNYN01000012">
    <property type="protein sequence ID" value="KTD37518.1"/>
    <property type="molecule type" value="Genomic_DNA"/>
</dbReference>
<evidence type="ECO:0000313" key="8">
    <source>
        <dbReference type="Proteomes" id="UP000054985"/>
    </source>
</evidence>
<dbReference type="InterPro" id="IPR013328">
    <property type="entry name" value="6PGD_dom2"/>
</dbReference>
<feature type="domain" description="3-hydroxyisobutyrate dehydrogenase-like NAD-binding" evidence="5">
    <location>
        <begin position="163"/>
        <end position="281"/>
    </location>
</feature>
<feature type="active site" evidence="3">
    <location>
        <position position="168"/>
    </location>
</feature>
<gene>
    <name evidence="7" type="primary">garR</name>
    <name evidence="6" type="ORF">Lmor_0381</name>
    <name evidence="7" type="ORF">NCTC12239_00496</name>
</gene>
<dbReference type="PANTHER" id="PTHR43580">
    <property type="entry name" value="OXIDOREDUCTASE GLYR1-RELATED"/>
    <property type="match status" value="1"/>
</dbReference>
<sequence length="290" mass="31701">MNVSFIGLGKMGSAMVERLLHAGYSVTVYNRTPSKALPLVKLGARYADSLIQAVQDADVVMSCLLHDQAVLDMVHDSVHHFKSKAIHVCLSTILPDTSVLLKELHEANNSHFVSAAVLGIPKVVQKGGVTAYCAGADKNLEVIIPLLKSFSTEVICLGDNIKAANTMKICLNYSLATALELISELYVFAEKSGLESEFVKMSLHQIYGHPAFQLYVDKIQERNFDEVNFDMIGGNKDITIFQEAFARAGVVPELGNVIKSRFISALANGMAHKDWSGIYEVIREQSGLAE</sequence>
<evidence type="ECO:0000259" key="4">
    <source>
        <dbReference type="Pfam" id="PF03446"/>
    </source>
</evidence>
<evidence type="ECO:0000313" key="9">
    <source>
        <dbReference type="Proteomes" id="UP000254040"/>
    </source>
</evidence>
<dbReference type="PANTHER" id="PTHR43580:SF2">
    <property type="entry name" value="CYTOKINE-LIKE NUCLEAR FACTOR N-PAC"/>
    <property type="match status" value="1"/>
</dbReference>